<dbReference type="Gene3D" id="3.30.1150.10">
    <property type="match status" value="1"/>
</dbReference>
<dbReference type="GO" id="GO:0031992">
    <property type="term" value="F:energy transducer activity"/>
    <property type="evidence" value="ECO:0007669"/>
    <property type="project" value="TreeGrafter"/>
</dbReference>
<dbReference type="PANTHER" id="PTHR33446:SF2">
    <property type="entry name" value="PROTEIN TONB"/>
    <property type="match status" value="1"/>
</dbReference>
<dbReference type="EMBL" id="PDUU01000004">
    <property type="protein sequence ID" value="PHN98299.1"/>
    <property type="molecule type" value="Genomic_DNA"/>
</dbReference>
<reference evidence="13" key="2">
    <citation type="submission" date="2017-10" db="EMBL/GenBank/DDBJ databases">
        <authorList>
            <person name="Enke T.N."/>
            <person name="Cordero O.X."/>
        </authorList>
    </citation>
    <scope>NUCLEOTIDE SEQUENCE</scope>
    <source>
        <strain evidence="13">4G03</strain>
    </source>
</reference>
<comment type="subcellular location">
    <subcellularLocation>
        <location evidence="1">Cell inner membrane</location>
        <topology evidence="1">Single-pass membrane protein</topology>
        <orientation evidence="1">Periplasmic side</orientation>
    </subcellularLocation>
</comment>
<sequence length="235" mass="26583">MMKNIITLLLLCCGLQFALAQEKCTSETSHLVDVNVVDKCLVEKKVEKNTETTPAVVTTISSRRHFRKRVYFEKVISLANDIEANKIKLIKTTSDLATCRLYNIFPITRKITKKATSFDVVDEIPVFLSCTDPLMDKVDCFNYEMQNHIINTLKYPEEALDKGIEGEVLVSFVIDETGKVTDIKTEGANAHEILKKEAKRIVLLLPNFKPGKQQGKNTRVAYSFPMNFSLNSSEN</sequence>
<keyword evidence="5" id="KW-0997">Cell inner membrane</keyword>
<reference evidence="13 14" key="1">
    <citation type="journal article" date="2016" name="Nat. Commun.">
        <title>Microbial interactions lead to rapid micro-scale successions on model marine particles.</title>
        <authorList>
            <person name="Datta M.S."/>
            <person name="Sliwerska E."/>
            <person name="Gore J."/>
            <person name="Polz M.F."/>
            <person name="Cordero O.X."/>
        </authorList>
    </citation>
    <scope>NUCLEOTIDE SEQUENCE [LARGE SCALE GENOMIC DNA]</scope>
    <source>
        <strain evidence="13 14">4G03</strain>
    </source>
</reference>
<evidence type="ECO:0000259" key="11">
    <source>
        <dbReference type="PROSITE" id="PS52015"/>
    </source>
</evidence>
<evidence type="ECO:0000256" key="1">
    <source>
        <dbReference type="ARBA" id="ARBA00004383"/>
    </source>
</evidence>
<dbReference type="InterPro" id="IPR037682">
    <property type="entry name" value="TonB_C"/>
</dbReference>
<feature type="domain" description="TonB C-terminal" evidence="11">
    <location>
        <begin position="140"/>
        <end position="235"/>
    </location>
</feature>
<dbReference type="RefSeq" id="WP_099215199.1">
    <property type="nucleotide sequence ID" value="NZ_JAUYVU010000001.1"/>
</dbReference>
<evidence type="ECO:0000313" key="15">
    <source>
        <dbReference type="Proteomes" id="UP001242342"/>
    </source>
</evidence>
<keyword evidence="8" id="KW-1133">Transmembrane helix</keyword>
<dbReference type="InterPro" id="IPR006260">
    <property type="entry name" value="TonB/TolA_C"/>
</dbReference>
<evidence type="ECO:0000256" key="10">
    <source>
        <dbReference type="SAM" id="SignalP"/>
    </source>
</evidence>
<proteinExistence type="inferred from homology"/>
<keyword evidence="6" id="KW-0812">Transmembrane</keyword>
<keyword evidence="15" id="KW-1185">Reference proteome</keyword>
<dbReference type="NCBIfam" id="TIGR01352">
    <property type="entry name" value="tonB_Cterm"/>
    <property type="match status" value="1"/>
</dbReference>
<evidence type="ECO:0000256" key="9">
    <source>
        <dbReference type="ARBA" id="ARBA00023136"/>
    </source>
</evidence>
<evidence type="ECO:0000313" key="12">
    <source>
        <dbReference type="EMBL" id="MDP2540358.1"/>
    </source>
</evidence>
<evidence type="ECO:0000256" key="3">
    <source>
        <dbReference type="ARBA" id="ARBA00022448"/>
    </source>
</evidence>
<keyword evidence="7" id="KW-0653">Protein transport</keyword>
<dbReference type="GO" id="GO:0098797">
    <property type="term" value="C:plasma membrane protein complex"/>
    <property type="evidence" value="ECO:0007669"/>
    <property type="project" value="TreeGrafter"/>
</dbReference>
<evidence type="ECO:0000256" key="2">
    <source>
        <dbReference type="ARBA" id="ARBA00006555"/>
    </source>
</evidence>
<keyword evidence="9" id="KW-0472">Membrane</keyword>
<comment type="caution">
    <text evidence="13">The sequence shown here is derived from an EMBL/GenBank/DDBJ whole genome shotgun (WGS) entry which is preliminary data.</text>
</comment>
<evidence type="ECO:0000313" key="13">
    <source>
        <dbReference type="EMBL" id="PHN98299.1"/>
    </source>
</evidence>
<dbReference type="Pfam" id="PF03544">
    <property type="entry name" value="TonB_C"/>
    <property type="match status" value="1"/>
</dbReference>
<dbReference type="InterPro" id="IPR051045">
    <property type="entry name" value="TonB-dependent_transducer"/>
</dbReference>
<evidence type="ECO:0000256" key="6">
    <source>
        <dbReference type="ARBA" id="ARBA00022692"/>
    </source>
</evidence>
<accession>A0A2G1BWP3</accession>
<keyword evidence="10" id="KW-0732">Signal</keyword>
<organism evidence="13 14">
    <name type="scientific">Tenacibaculum discolor</name>
    <dbReference type="NCBI Taxonomy" id="361581"/>
    <lineage>
        <taxon>Bacteria</taxon>
        <taxon>Pseudomonadati</taxon>
        <taxon>Bacteroidota</taxon>
        <taxon>Flavobacteriia</taxon>
        <taxon>Flavobacteriales</taxon>
        <taxon>Flavobacteriaceae</taxon>
        <taxon>Tenacibaculum</taxon>
    </lineage>
</organism>
<protein>
    <submittedName>
        <fullName evidence="12">Energy transducer TonB</fullName>
    </submittedName>
</protein>
<evidence type="ECO:0000256" key="7">
    <source>
        <dbReference type="ARBA" id="ARBA00022927"/>
    </source>
</evidence>
<name>A0A2G1BWP3_9FLAO</name>
<reference evidence="12 15" key="3">
    <citation type="submission" date="2023-07" db="EMBL/GenBank/DDBJ databases">
        <title>Genome content predicts the carbon catabolic preferences of heterotrophic bacteria.</title>
        <authorList>
            <person name="Gralka M."/>
        </authorList>
    </citation>
    <scope>NUCLEOTIDE SEQUENCE [LARGE SCALE GENOMIC DNA]</scope>
    <source>
        <strain evidence="12 15">4G03</strain>
    </source>
</reference>
<comment type="similarity">
    <text evidence="2">Belongs to the TonB family.</text>
</comment>
<evidence type="ECO:0000256" key="8">
    <source>
        <dbReference type="ARBA" id="ARBA00022989"/>
    </source>
</evidence>
<dbReference type="GO" id="GO:0015031">
    <property type="term" value="P:protein transport"/>
    <property type="evidence" value="ECO:0007669"/>
    <property type="project" value="UniProtKB-KW"/>
</dbReference>
<dbReference type="Proteomes" id="UP000222163">
    <property type="component" value="Unassembled WGS sequence"/>
</dbReference>
<evidence type="ECO:0000256" key="5">
    <source>
        <dbReference type="ARBA" id="ARBA00022519"/>
    </source>
</evidence>
<keyword evidence="3" id="KW-0813">Transport</keyword>
<evidence type="ECO:0000313" key="14">
    <source>
        <dbReference type="Proteomes" id="UP000222163"/>
    </source>
</evidence>
<dbReference type="PANTHER" id="PTHR33446">
    <property type="entry name" value="PROTEIN TONB-RELATED"/>
    <property type="match status" value="1"/>
</dbReference>
<dbReference type="PROSITE" id="PS52015">
    <property type="entry name" value="TONB_CTD"/>
    <property type="match status" value="1"/>
</dbReference>
<evidence type="ECO:0000256" key="4">
    <source>
        <dbReference type="ARBA" id="ARBA00022475"/>
    </source>
</evidence>
<feature type="signal peptide" evidence="10">
    <location>
        <begin position="1"/>
        <end position="20"/>
    </location>
</feature>
<dbReference type="AlphaFoldDB" id="A0A2G1BWP3"/>
<gene>
    <name evidence="13" type="ORF">CSC81_07825</name>
    <name evidence="12" type="ORF">Q8W23_02610</name>
</gene>
<dbReference type="GO" id="GO:0055085">
    <property type="term" value="P:transmembrane transport"/>
    <property type="evidence" value="ECO:0007669"/>
    <property type="project" value="InterPro"/>
</dbReference>
<keyword evidence="4" id="KW-1003">Cell membrane</keyword>
<feature type="chain" id="PRO_5013592005" evidence="10">
    <location>
        <begin position="21"/>
        <end position="235"/>
    </location>
</feature>
<dbReference type="Proteomes" id="UP001242342">
    <property type="component" value="Unassembled WGS sequence"/>
</dbReference>
<dbReference type="EMBL" id="JAUYVU010000001">
    <property type="protein sequence ID" value="MDP2540358.1"/>
    <property type="molecule type" value="Genomic_DNA"/>
</dbReference>
<dbReference type="SUPFAM" id="SSF74653">
    <property type="entry name" value="TolA/TonB C-terminal domain"/>
    <property type="match status" value="1"/>
</dbReference>